<dbReference type="Proteomes" id="UP000291343">
    <property type="component" value="Unassembled WGS sequence"/>
</dbReference>
<keyword evidence="5" id="KW-1185">Reference proteome</keyword>
<dbReference type="GO" id="GO:0005929">
    <property type="term" value="C:cilium"/>
    <property type="evidence" value="ECO:0007669"/>
    <property type="project" value="TreeGrafter"/>
</dbReference>
<dbReference type="AlphaFoldDB" id="A0A482WIM2"/>
<evidence type="ECO:0008006" key="6">
    <source>
        <dbReference type="Google" id="ProtNLM"/>
    </source>
</evidence>
<evidence type="ECO:0000313" key="5">
    <source>
        <dbReference type="Proteomes" id="UP000291343"/>
    </source>
</evidence>
<feature type="domain" description="Centrosomal protein CEP104 Zn finger" evidence="3">
    <location>
        <begin position="802"/>
        <end position="908"/>
    </location>
</feature>
<feature type="domain" description="Centrosomal protein CEP104 N-terminal" evidence="2">
    <location>
        <begin position="33"/>
        <end position="152"/>
    </location>
</feature>
<evidence type="ECO:0000313" key="4">
    <source>
        <dbReference type="EMBL" id="RZF33308.1"/>
    </source>
</evidence>
<dbReference type="InterPro" id="IPR052607">
    <property type="entry name" value="CEP104-like"/>
</dbReference>
<dbReference type="Gene3D" id="1.25.10.10">
    <property type="entry name" value="Leucine-rich Repeat Variant"/>
    <property type="match status" value="1"/>
</dbReference>
<name>A0A482WIM2_LAOST</name>
<feature type="compositionally biased region" description="Polar residues" evidence="1">
    <location>
        <begin position="382"/>
        <end position="391"/>
    </location>
</feature>
<dbReference type="PANTHER" id="PTHR13371:SF0">
    <property type="entry name" value="CENTROSOMAL PROTEIN OF 104 KDA"/>
    <property type="match status" value="1"/>
</dbReference>
<dbReference type="InterPro" id="IPR048738">
    <property type="entry name" value="CEP104_Znf"/>
</dbReference>
<feature type="region of interest" description="Disordered" evidence="1">
    <location>
        <begin position="715"/>
        <end position="740"/>
    </location>
</feature>
<organism evidence="4 5">
    <name type="scientific">Laodelphax striatellus</name>
    <name type="common">Small brown planthopper</name>
    <name type="synonym">Delphax striatella</name>
    <dbReference type="NCBI Taxonomy" id="195883"/>
    <lineage>
        <taxon>Eukaryota</taxon>
        <taxon>Metazoa</taxon>
        <taxon>Ecdysozoa</taxon>
        <taxon>Arthropoda</taxon>
        <taxon>Hexapoda</taxon>
        <taxon>Insecta</taxon>
        <taxon>Pterygota</taxon>
        <taxon>Neoptera</taxon>
        <taxon>Paraneoptera</taxon>
        <taxon>Hemiptera</taxon>
        <taxon>Auchenorrhyncha</taxon>
        <taxon>Fulgoroidea</taxon>
        <taxon>Delphacidae</taxon>
        <taxon>Criomorphinae</taxon>
        <taxon>Laodelphax</taxon>
    </lineage>
</organism>
<dbReference type="PANTHER" id="PTHR13371">
    <property type="entry name" value="GLYCINE-, GLUTAMATE-, THIENYLCYCLOHEXYLPIPERIDINE-BINDING PROTEIN"/>
    <property type="match status" value="1"/>
</dbReference>
<dbReference type="SUPFAM" id="SSF49785">
    <property type="entry name" value="Galactose-binding domain-like"/>
    <property type="match status" value="1"/>
</dbReference>
<dbReference type="OrthoDB" id="66599at2759"/>
<dbReference type="Pfam" id="PF21039">
    <property type="entry name" value="CEP104_ZnF"/>
    <property type="match status" value="1"/>
</dbReference>
<dbReference type="STRING" id="195883.A0A482WIM2"/>
<reference evidence="4 5" key="1">
    <citation type="journal article" date="2017" name="Gigascience">
        <title>Genome sequence of the small brown planthopper, Laodelphax striatellus.</title>
        <authorList>
            <person name="Zhu J."/>
            <person name="Jiang F."/>
            <person name="Wang X."/>
            <person name="Yang P."/>
            <person name="Bao Y."/>
            <person name="Zhao W."/>
            <person name="Wang W."/>
            <person name="Lu H."/>
            <person name="Wang Q."/>
            <person name="Cui N."/>
            <person name="Li J."/>
            <person name="Chen X."/>
            <person name="Luo L."/>
            <person name="Yu J."/>
            <person name="Kang L."/>
            <person name="Cui F."/>
        </authorList>
    </citation>
    <scope>NUCLEOTIDE SEQUENCE [LARGE SCALE GENOMIC DNA]</scope>
    <source>
        <tissue evidence="4">Whole body</tissue>
    </source>
</reference>
<dbReference type="Pfam" id="PF21038">
    <property type="entry name" value="CEP104_N"/>
    <property type="match status" value="1"/>
</dbReference>
<feature type="compositionally biased region" description="Polar residues" evidence="1">
    <location>
        <begin position="941"/>
        <end position="954"/>
    </location>
</feature>
<dbReference type="EMBL" id="QKKF02034243">
    <property type="protein sequence ID" value="RZF33308.1"/>
    <property type="molecule type" value="Genomic_DNA"/>
</dbReference>
<comment type="caution">
    <text evidence="4">The sequence shown here is derived from an EMBL/GenBank/DDBJ whole genome shotgun (WGS) entry which is preliminary data.</text>
</comment>
<gene>
    <name evidence="4" type="ORF">LSTR_LSTR007653</name>
</gene>
<dbReference type="Pfam" id="PF21040">
    <property type="entry name" value="CEP104-like_TOG"/>
    <property type="match status" value="1"/>
</dbReference>
<accession>A0A482WIM2</accession>
<feature type="compositionally biased region" description="Polar residues" evidence="1">
    <location>
        <begin position="328"/>
        <end position="357"/>
    </location>
</feature>
<evidence type="ECO:0000259" key="3">
    <source>
        <dbReference type="Pfam" id="PF21039"/>
    </source>
</evidence>
<dbReference type="InterPro" id="IPR048739">
    <property type="entry name" value="CEP104_N"/>
</dbReference>
<dbReference type="InterPro" id="IPR008979">
    <property type="entry name" value="Galactose-bd-like_sf"/>
</dbReference>
<dbReference type="InterPro" id="IPR011989">
    <property type="entry name" value="ARM-like"/>
</dbReference>
<dbReference type="SMR" id="A0A482WIM2"/>
<feature type="compositionally biased region" description="Basic and acidic residues" evidence="1">
    <location>
        <begin position="929"/>
        <end position="938"/>
    </location>
</feature>
<dbReference type="InParanoid" id="A0A482WIM2"/>
<proteinExistence type="predicted"/>
<feature type="region of interest" description="Disordered" evidence="1">
    <location>
        <begin position="767"/>
        <end position="797"/>
    </location>
</feature>
<feature type="region of interest" description="Disordered" evidence="1">
    <location>
        <begin position="926"/>
        <end position="954"/>
    </location>
</feature>
<feature type="region of interest" description="Disordered" evidence="1">
    <location>
        <begin position="316"/>
        <end position="396"/>
    </location>
</feature>
<protein>
    <recommendedName>
        <fullName evidence="6">TOG domain-containing protein</fullName>
    </recommendedName>
</protein>
<sequence length="954" mass="106446">MPRKICFNVVYVTGEEEGNKASELDRHGPSVKGWQSARDCTYPQEIILKLATPATLQQIQILAHQFLIPERIDLWIGPDEPGDEPSTFHFDYMGYITLSDNLNTEYKSRELKSITVPAFCPTLYVKLRLHQNHSNALNVYNQVSLVAVQLIGEPVEASENSRNENKNDHTGNYSSTCDDLAFEMYVDKDVAVNIRKLESRKFLAVQEERFEYARKLKTAMAELRLVGERLGKLEIGKKQAIQNEDYARAKKKKAQMDEYRKESYAALKLTELLEENGPIAKNDEESPEANEIAESEIILQNNAINDSNGQSVKLGATLLAPMPPPPSHNQSIRSPAGASQQSNRTSDQPEPSQQHLNISDGRVSPALYQSPVSPLHYRAGASSPTGSTSMEKTTRVVQPVRGGSIRRRCAASAAAGARNSYEAYDERLVPAHRNLHTDSTPLHNASGALHSKLNERERKQAVLPIDVFGMALVEKFYSKQYTDKEEGLRLLQAALRNYTRNACVKPPEQMEVHSPNKLARAAIFLLHRALRDKVFLVYSVAAEVIRYFFSEFVPGRVTMAEVAKSVDKILPELILKSGDTTPRIHNMAVHTILSMADTRDVRSLHVIPVHLTRVLTSSTHPRLAQSRLEMAEQLIINHGISSDKNSGMACRTLAEFGASGLHHPAEAVRKVAERVLLLVYKVNPRLVRKQLPPDDDITRRNLLYRNLMQQFDKIDQQRKGESNFASSNDKPKLVRSGSVTSTGTPAAAAVAAAPAVASTGDFAQPAAAVSSDSSSSEQLASPAEQQQLQHGGSSSSSSRQQQCIFCLERRDDFTEEGLNIHYWKSCPMLTRCHHCQEVVEIASFNQHLIDDCDRRKHYIKCEVCGDAVASDKREEHRRKCGGVGVHRCPLCRSEVVGQQATWWRQHLTQLDTLCPNHPRRAYIHTHRARSPESTDLARHSSLGQANTSSSSIYC</sequence>
<evidence type="ECO:0000259" key="2">
    <source>
        <dbReference type="Pfam" id="PF21038"/>
    </source>
</evidence>
<evidence type="ECO:0000256" key="1">
    <source>
        <dbReference type="SAM" id="MobiDB-lite"/>
    </source>
</evidence>
<dbReference type="FunCoup" id="A0A482WIM2">
    <property type="interactions" value="753"/>
</dbReference>